<dbReference type="Proteomes" id="UP001301728">
    <property type="component" value="Unassembled WGS sequence"/>
</dbReference>
<dbReference type="EMBL" id="JAYGHT010000018">
    <property type="protein sequence ID" value="MEA5518916.1"/>
    <property type="molecule type" value="Genomic_DNA"/>
</dbReference>
<organism evidence="1 2">
    <name type="scientific">Limnoraphis robusta CCNP1315</name>
    <dbReference type="NCBI Taxonomy" id="3110306"/>
    <lineage>
        <taxon>Bacteria</taxon>
        <taxon>Bacillati</taxon>
        <taxon>Cyanobacteriota</taxon>
        <taxon>Cyanophyceae</taxon>
        <taxon>Oscillatoriophycideae</taxon>
        <taxon>Oscillatoriales</taxon>
        <taxon>Sirenicapillariaceae</taxon>
        <taxon>Limnoraphis</taxon>
    </lineage>
</organism>
<protein>
    <submittedName>
        <fullName evidence="1">Uncharacterized protein</fullName>
    </submittedName>
</protein>
<dbReference type="RefSeq" id="WP_323217793.1">
    <property type="nucleotide sequence ID" value="NZ_JAYGHT010000018.1"/>
</dbReference>
<comment type="caution">
    <text evidence="1">The sequence shown here is derived from an EMBL/GenBank/DDBJ whole genome shotgun (WGS) entry which is preliminary data.</text>
</comment>
<reference evidence="1 2" key="1">
    <citation type="submission" date="2023-12" db="EMBL/GenBank/DDBJ databases">
        <title>Baltic Sea Cyanobacteria.</title>
        <authorList>
            <person name="Delbaje E."/>
            <person name="Fewer D.P."/>
            <person name="Shishido T.K."/>
        </authorList>
    </citation>
    <scope>NUCLEOTIDE SEQUENCE [LARGE SCALE GENOMIC DNA]</scope>
    <source>
        <strain evidence="1 2">CCNP 1315</strain>
    </source>
</reference>
<evidence type="ECO:0000313" key="1">
    <source>
        <dbReference type="EMBL" id="MEA5518916.1"/>
    </source>
</evidence>
<name>A0ABU5TW82_9CYAN</name>
<evidence type="ECO:0000313" key="2">
    <source>
        <dbReference type="Proteomes" id="UP001301728"/>
    </source>
</evidence>
<gene>
    <name evidence="1" type="ORF">VB854_08140</name>
</gene>
<accession>A0ABU5TW82</accession>
<proteinExistence type="predicted"/>
<sequence length="55" mass="6520">MTSTLTQESLELEQELNRKHEKCLQQLQKRQSSVRTCLSKLVHCYRSRQGMIDLI</sequence>
<keyword evidence="2" id="KW-1185">Reference proteome</keyword>